<evidence type="ECO:0000256" key="1">
    <source>
        <dbReference type="ARBA" id="ARBA00022679"/>
    </source>
</evidence>
<evidence type="ECO:0000256" key="2">
    <source>
        <dbReference type="ARBA" id="ARBA00022741"/>
    </source>
</evidence>
<sequence>MLAETLFSLFVGDVIKNFYTQKAGDAALKSWKTYLQGNHDLQMALQEACAKTAATLAIGLVQESLLLRALKYPSPQLNREFAEMLDVRYVKPFCGDQPDSERQLRQNAKAQCKALSKFFAQYPFKNVSVEEIANLLYNVRFITNADLLRQQTQLTKSALRDAFSQAGLDSQFIAFLLFPEHGSGVLYDGIVYHFEEAIKSNERVSRMLAHFDRQQLAANARQTQQEFDGLKTQISSLEVQIVQHQQARKFAEVSAVAQQLDALEQQAQKADATLRLLQQNAEVWQTVETELTQTRQGFGLISKEIAGHFAELQDWLDTEFDEVKDEIKGHVSHEASEIMRFVRQELEFFFGAKDPAIQVEKHDFLSKTYRLWDRYLRTADAPLGQGGLAEVWKVCKIHLQSTVALKVLLPKYRHDPAIVARFFAEGKIMGMLGDTPGHHFTKVREMGRSADDEYFIEMDFVPGKTLHTFLKEQGAFAPPDALRLLRQLAAALRHAHERGIIHRDVKPQNIIVNADGQATLIDFGIAKRIDHDSLLTPGGEFYGTYQYAAPEQFDRKKFGKISERTDVYALGILGYQLLLNRFPFEAETQAEFIHAHCYEPFPGFPADAKISTDIVAFIVTCAQKQQDDRFQNMSDVETAIAAIFEHDAAEKYRRHCAAIIQAATISPEQQETLDDLRKHLALNRETAASISQEIREMRQQQVAAINAENERRAAEEAAERQRIDALKRQQEALKKAEEEHRLNEQKIEIHKQEDLRRRRQFKIEQQQGEQSEETTSVKKDNSYWDKILSDLATVLGGSRK</sequence>
<evidence type="ECO:0000256" key="6">
    <source>
        <dbReference type="SAM" id="MobiDB-lite"/>
    </source>
</evidence>
<dbReference type="PANTHER" id="PTHR43289">
    <property type="entry name" value="MITOGEN-ACTIVATED PROTEIN KINASE KINASE KINASE 20-RELATED"/>
    <property type="match status" value="1"/>
</dbReference>
<reference evidence="8" key="1">
    <citation type="journal article" date="2015" name="PeerJ">
        <title>First genomic representation of candidate bacterial phylum KSB3 points to enhanced environmental sensing as a trigger of wastewater bulking.</title>
        <authorList>
            <person name="Sekiguchi Y."/>
            <person name="Ohashi A."/>
            <person name="Parks D.H."/>
            <person name="Yamauchi T."/>
            <person name="Tyson G.W."/>
            <person name="Hugenholtz P."/>
        </authorList>
    </citation>
    <scope>NUCLEOTIDE SEQUENCE [LARGE SCALE GENOMIC DNA]</scope>
</reference>
<dbReference type="STRING" id="1499966.U14_04490"/>
<dbReference type="InterPro" id="IPR008271">
    <property type="entry name" value="Ser/Thr_kinase_AS"/>
</dbReference>
<dbReference type="Gene3D" id="1.10.510.10">
    <property type="entry name" value="Transferase(Phosphotransferase) domain 1"/>
    <property type="match status" value="1"/>
</dbReference>
<dbReference type="SMART" id="SM00220">
    <property type="entry name" value="S_TKc"/>
    <property type="match status" value="1"/>
</dbReference>
<dbReference type="HOGENOM" id="CLU_353626_0_0_0"/>
<evidence type="ECO:0000256" key="4">
    <source>
        <dbReference type="ARBA" id="ARBA00022840"/>
    </source>
</evidence>
<name>A0A0S6W4D1_9BACT</name>
<keyword evidence="4" id="KW-0067">ATP-binding</keyword>
<keyword evidence="9" id="KW-1185">Reference proteome</keyword>
<feature type="region of interest" description="Disordered" evidence="6">
    <location>
        <begin position="734"/>
        <end position="782"/>
    </location>
</feature>
<dbReference type="SUPFAM" id="SSF56112">
    <property type="entry name" value="Protein kinase-like (PK-like)"/>
    <property type="match status" value="1"/>
</dbReference>
<evidence type="ECO:0000313" key="9">
    <source>
        <dbReference type="Proteomes" id="UP000030700"/>
    </source>
</evidence>
<evidence type="ECO:0000256" key="5">
    <source>
        <dbReference type="SAM" id="Coils"/>
    </source>
</evidence>
<dbReference type="Pfam" id="PF00069">
    <property type="entry name" value="Pkinase"/>
    <property type="match status" value="1"/>
</dbReference>
<dbReference type="InterPro" id="IPR011009">
    <property type="entry name" value="Kinase-like_dom_sf"/>
</dbReference>
<feature type="coiled-coil region" evidence="5">
    <location>
        <begin position="213"/>
        <end position="280"/>
    </location>
</feature>
<evidence type="ECO:0000259" key="7">
    <source>
        <dbReference type="PROSITE" id="PS50011"/>
    </source>
</evidence>
<dbReference type="GO" id="GO:0004674">
    <property type="term" value="F:protein serine/threonine kinase activity"/>
    <property type="evidence" value="ECO:0007669"/>
    <property type="project" value="TreeGrafter"/>
</dbReference>
<accession>A0A0S6W4D1</accession>
<keyword evidence="5" id="KW-0175">Coiled coil</keyword>
<dbReference type="Gene3D" id="3.30.200.20">
    <property type="entry name" value="Phosphorylase Kinase, domain 1"/>
    <property type="match status" value="1"/>
</dbReference>
<protein>
    <submittedName>
        <fullName evidence="8">Protein kinase</fullName>
    </submittedName>
</protein>
<feature type="domain" description="Protein kinase" evidence="7">
    <location>
        <begin position="377"/>
        <end position="644"/>
    </location>
</feature>
<dbReference type="CDD" id="cd14014">
    <property type="entry name" value="STKc_PknB_like"/>
    <property type="match status" value="1"/>
</dbReference>
<evidence type="ECO:0000256" key="3">
    <source>
        <dbReference type="ARBA" id="ARBA00022777"/>
    </source>
</evidence>
<feature type="compositionally biased region" description="Basic and acidic residues" evidence="6">
    <location>
        <begin position="734"/>
        <end position="756"/>
    </location>
</feature>
<dbReference type="Proteomes" id="UP000030700">
    <property type="component" value="Unassembled WGS sequence"/>
</dbReference>
<dbReference type="EMBL" id="DF820459">
    <property type="protein sequence ID" value="GAK53225.1"/>
    <property type="molecule type" value="Genomic_DNA"/>
</dbReference>
<dbReference type="PROSITE" id="PS50011">
    <property type="entry name" value="PROTEIN_KINASE_DOM"/>
    <property type="match status" value="1"/>
</dbReference>
<gene>
    <name evidence="8" type="ORF">U14_04490</name>
</gene>
<dbReference type="InterPro" id="IPR000719">
    <property type="entry name" value="Prot_kinase_dom"/>
</dbReference>
<dbReference type="GO" id="GO:0005524">
    <property type="term" value="F:ATP binding"/>
    <property type="evidence" value="ECO:0007669"/>
    <property type="project" value="UniProtKB-KW"/>
</dbReference>
<keyword evidence="1" id="KW-0808">Transferase</keyword>
<organism evidence="8">
    <name type="scientific">Candidatus Moduliflexus flocculans</name>
    <dbReference type="NCBI Taxonomy" id="1499966"/>
    <lineage>
        <taxon>Bacteria</taxon>
        <taxon>Candidatus Moduliflexota</taxon>
        <taxon>Candidatus Moduliflexia</taxon>
        <taxon>Candidatus Moduliflexales</taxon>
        <taxon>Candidatus Moduliflexaceae</taxon>
    </lineage>
</organism>
<dbReference type="PROSITE" id="PS00108">
    <property type="entry name" value="PROTEIN_KINASE_ST"/>
    <property type="match status" value="1"/>
</dbReference>
<keyword evidence="3 8" id="KW-0418">Kinase</keyword>
<dbReference type="AlphaFoldDB" id="A0A0S6W4D1"/>
<dbReference type="PANTHER" id="PTHR43289:SF6">
    <property type="entry name" value="SERINE_THREONINE-PROTEIN KINASE NEKL-3"/>
    <property type="match status" value="1"/>
</dbReference>
<evidence type="ECO:0000313" key="8">
    <source>
        <dbReference type="EMBL" id="GAK53225.1"/>
    </source>
</evidence>
<keyword evidence="2" id="KW-0547">Nucleotide-binding</keyword>
<proteinExistence type="predicted"/>